<dbReference type="InterPro" id="IPR000719">
    <property type="entry name" value="Prot_kinase_dom"/>
</dbReference>
<reference evidence="12" key="1">
    <citation type="submission" date="2021-01" db="EMBL/GenBank/DDBJ databases">
        <authorList>
            <person name="Corre E."/>
            <person name="Pelletier E."/>
            <person name="Niang G."/>
            <person name="Scheremetjew M."/>
            <person name="Finn R."/>
            <person name="Kale V."/>
            <person name="Holt S."/>
            <person name="Cochrane G."/>
            <person name="Meng A."/>
            <person name="Brown T."/>
            <person name="Cohen L."/>
        </authorList>
    </citation>
    <scope>NUCLEOTIDE SEQUENCE</scope>
    <source>
        <strain evidence="12">CCMP 2712</strain>
    </source>
</reference>
<proteinExistence type="inferred from homology"/>
<accession>A0A7S4KXN7</accession>
<evidence type="ECO:0000256" key="10">
    <source>
        <dbReference type="SAM" id="MobiDB-lite"/>
    </source>
</evidence>
<gene>
    <name evidence="12" type="ORF">GTHE00462_LOCUS19994</name>
</gene>
<dbReference type="PANTHER" id="PTHR48013">
    <property type="entry name" value="DUAL SPECIFICITY MITOGEN-ACTIVATED PROTEIN KINASE KINASE 5-RELATED"/>
    <property type="match status" value="1"/>
</dbReference>
<evidence type="ECO:0000256" key="9">
    <source>
        <dbReference type="ARBA" id="ARBA00051693"/>
    </source>
</evidence>
<evidence type="ECO:0000256" key="5">
    <source>
        <dbReference type="ARBA" id="ARBA00038035"/>
    </source>
</evidence>
<keyword evidence="1" id="KW-0808">Transferase</keyword>
<evidence type="ECO:0000256" key="7">
    <source>
        <dbReference type="ARBA" id="ARBA00049014"/>
    </source>
</evidence>
<feature type="domain" description="Protein kinase" evidence="11">
    <location>
        <begin position="1"/>
        <end position="228"/>
    </location>
</feature>
<dbReference type="GO" id="GO:0005524">
    <property type="term" value="F:ATP binding"/>
    <property type="evidence" value="ECO:0007669"/>
    <property type="project" value="UniProtKB-KW"/>
</dbReference>
<evidence type="ECO:0000256" key="4">
    <source>
        <dbReference type="ARBA" id="ARBA00022840"/>
    </source>
</evidence>
<dbReference type="Gene3D" id="1.10.510.10">
    <property type="entry name" value="Transferase(Phosphotransferase) domain 1"/>
    <property type="match status" value="1"/>
</dbReference>
<dbReference type="EC" id="2.7.12.2" evidence="6"/>
<dbReference type="AlphaFoldDB" id="A0A7S4KXN7"/>
<dbReference type="Pfam" id="PF00069">
    <property type="entry name" value="Pkinase"/>
    <property type="match status" value="1"/>
</dbReference>
<feature type="region of interest" description="Disordered" evidence="10">
    <location>
        <begin position="1"/>
        <end position="23"/>
    </location>
</feature>
<evidence type="ECO:0000259" key="11">
    <source>
        <dbReference type="PROSITE" id="PS50011"/>
    </source>
</evidence>
<dbReference type="GO" id="GO:0004708">
    <property type="term" value="F:MAP kinase kinase activity"/>
    <property type="evidence" value="ECO:0007669"/>
    <property type="project" value="UniProtKB-EC"/>
</dbReference>
<dbReference type="SMART" id="SM00220">
    <property type="entry name" value="S_TKc"/>
    <property type="match status" value="1"/>
</dbReference>
<keyword evidence="2" id="KW-0547">Nucleotide-binding</keyword>
<comment type="catalytic activity">
    <reaction evidence="8">
        <text>L-threonyl-[protein] + ATP = O-phospho-L-threonyl-[protein] + ADP + H(+)</text>
        <dbReference type="Rhea" id="RHEA:46608"/>
        <dbReference type="Rhea" id="RHEA-COMP:11060"/>
        <dbReference type="Rhea" id="RHEA-COMP:11605"/>
        <dbReference type="ChEBI" id="CHEBI:15378"/>
        <dbReference type="ChEBI" id="CHEBI:30013"/>
        <dbReference type="ChEBI" id="CHEBI:30616"/>
        <dbReference type="ChEBI" id="CHEBI:61977"/>
        <dbReference type="ChEBI" id="CHEBI:456216"/>
        <dbReference type="EC" id="2.7.12.2"/>
    </reaction>
</comment>
<comment type="catalytic activity">
    <reaction evidence="9">
        <text>L-tyrosyl-[protein] + ATP = O-phospho-L-tyrosyl-[protein] + ADP + H(+)</text>
        <dbReference type="Rhea" id="RHEA:10596"/>
        <dbReference type="Rhea" id="RHEA-COMP:10136"/>
        <dbReference type="Rhea" id="RHEA-COMP:20101"/>
        <dbReference type="ChEBI" id="CHEBI:15378"/>
        <dbReference type="ChEBI" id="CHEBI:30616"/>
        <dbReference type="ChEBI" id="CHEBI:46858"/>
        <dbReference type="ChEBI" id="CHEBI:61978"/>
        <dbReference type="ChEBI" id="CHEBI:456216"/>
        <dbReference type="EC" id="2.7.12.2"/>
    </reaction>
</comment>
<evidence type="ECO:0000256" key="1">
    <source>
        <dbReference type="ARBA" id="ARBA00022679"/>
    </source>
</evidence>
<evidence type="ECO:0000256" key="6">
    <source>
        <dbReference type="ARBA" id="ARBA00038999"/>
    </source>
</evidence>
<comment type="similarity">
    <text evidence="5">Belongs to the protein kinase superfamily. STE Ser/Thr protein kinase family. MAP kinase kinase subfamily.</text>
</comment>
<dbReference type="PANTHER" id="PTHR48013:SF9">
    <property type="entry name" value="DUAL SPECIFICITY MITOGEN-ACTIVATED PROTEIN KINASE KINASE 5"/>
    <property type="match status" value="1"/>
</dbReference>
<evidence type="ECO:0000313" key="12">
    <source>
        <dbReference type="EMBL" id="CAE2308539.1"/>
    </source>
</evidence>
<evidence type="ECO:0000256" key="3">
    <source>
        <dbReference type="ARBA" id="ARBA00022777"/>
    </source>
</evidence>
<evidence type="ECO:0000256" key="8">
    <source>
        <dbReference type="ARBA" id="ARBA00049299"/>
    </source>
</evidence>
<keyword evidence="3" id="KW-0418">Kinase</keyword>
<organism evidence="12">
    <name type="scientific">Guillardia theta</name>
    <name type="common">Cryptophyte</name>
    <name type="synonym">Cryptomonas phi</name>
    <dbReference type="NCBI Taxonomy" id="55529"/>
    <lineage>
        <taxon>Eukaryota</taxon>
        <taxon>Cryptophyceae</taxon>
        <taxon>Pyrenomonadales</taxon>
        <taxon>Geminigeraceae</taxon>
        <taxon>Guillardia</taxon>
    </lineage>
</organism>
<comment type="catalytic activity">
    <reaction evidence="7">
        <text>L-seryl-[protein] + ATP = O-phospho-L-seryl-[protein] + ADP + H(+)</text>
        <dbReference type="Rhea" id="RHEA:17989"/>
        <dbReference type="Rhea" id="RHEA-COMP:9863"/>
        <dbReference type="Rhea" id="RHEA-COMP:11604"/>
        <dbReference type="ChEBI" id="CHEBI:15378"/>
        <dbReference type="ChEBI" id="CHEBI:29999"/>
        <dbReference type="ChEBI" id="CHEBI:30616"/>
        <dbReference type="ChEBI" id="CHEBI:83421"/>
        <dbReference type="ChEBI" id="CHEBI:456216"/>
        <dbReference type="EC" id="2.7.12.2"/>
    </reaction>
</comment>
<dbReference type="SUPFAM" id="SSF56112">
    <property type="entry name" value="Protein kinase-like (PK-like)"/>
    <property type="match status" value="1"/>
</dbReference>
<dbReference type="PROSITE" id="PS50011">
    <property type="entry name" value="PROTEIN_KINASE_DOM"/>
    <property type="match status" value="1"/>
</dbReference>
<protein>
    <recommendedName>
        <fullName evidence="6">mitogen-activated protein kinase kinase</fullName>
        <ecNumber evidence="6">2.7.12.2</ecNumber>
    </recommendedName>
</protein>
<dbReference type="EMBL" id="HBKN01025683">
    <property type="protein sequence ID" value="CAE2308539.1"/>
    <property type="molecule type" value="Transcribed_RNA"/>
</dbReference>
<keyword evidence="4" id="KW-0067">ATP-binding</keyword>
<sequence>MMSKKRMLEDDDDRGPDKRRNSLLIDQETRSYQRMYVACVNACIDQNPPPTLVMVLEAQDTNLHQISSKIMPEAVMSTVIHQVLQALFYVHKLGIIHGGIDATAVYIAFNGKVRLGNFYNSSYADQPKCRGKLELMAPERMLGIENTLKSDIWSLGVMMFKILTGQHEPFGKCTNKLQYKENVLSRDALRLPWNGPFTPALQNFVEKSTSRNVGKRPTVAELLDMPFVGKALGGVNGKRTWPTAKTSQSVLASWVQNVLTGGVANNESEETVGKQIMEVLEEDQMSP</sequence>
<name>A0A7S4KXN7_GUITH</name>
<evidence type="ECO:0000256" key="2">
    <source>
        <dbReference type="ARBA" id="ARBA00022741"/>
    </source>
</evidence>
<dbReference type="InterPro" id="IPR011009">
    <property type="entry name" value="Kinase-like_dom_sf"/>
</dbReference>